<evidence type="ECO:0000256" key="7">
    <source>
        <dbReference type="ARBA" id="ARBA00047428"/>
    </source>
</evidence>
<dbReference type="GO" id="GO:0005524">
    <property type="term" value="F:ATP binding"/>
    <property type="evidence" value="ECO:0007669"/>
    <property type="project" value="UniProtKB-KW"/>
</dbReference>
<dbReference type="PANTHER" id="PTHR43793">
    <property type="entry name" value="FAD SYNTHASE"/>
    <property type="match status" value="1"/>
</dbReference>
<proteinExistence type="predicted"/>
<evidence type="ECO:0000256" key="2">
    <source>
        <dbReference type="ARBA" id="ARBA00022679"/>
    </source>
</evidence>
<dbReference type="InterPro" id="IPR011914">
    <property type="entry name" value="RfaE_dom_II"/>
</dbReference>
<dbReference type="AlphaFoldDB" id="A0A381QWE7"/>
<dbReference type="EMBL" id="UINC01001565">
    <property type="protein sequence ID" value="SUZ83756.1"/>
    <property type="molecule type" value="Genomic_DNA"/>
</dbReference>
<keyword evidence="3" id="KW-0548">Nucleotidyltransferase</keyword>
<dbReference type="PANTHER" id="PTHR43793:SF2">
    <property type="entry name" value="BIFUNCTIONAL PROTEIN HLDE"/>
    <property type="match status" value="1"/>
</dbReference>
<dbReference type="NCBIfam" id="TIGR00125">
    <property type="entry name" value="cyt_tran_rel"/>
    <property type="match status" value="1"/>
</dbReference>
<dbReference type="NCBIfam" id="TIGR02199">
    <property type="entry name" value="rfaE_dom_II"/>
    <property type="match status" value="1"/>
</dbReference>
<accession>A0A381QWE7</accession>
<dbReference type="GO" id="GO:0016779">
    <property type="term" value="F:nucleotidyltransferase activity"/>
    <property type="evidence" value="ECO:0007669"/>
    <property type="project" value="UniProtKB-KW"/>
</dbReference>
<dbReference type="InterPro" id="IPR014729">
    <property type="entry name" value="Rossmann-like_a/b/a_fold"/>
</dbReference>
<feature type="non-terminal residue" evidence="9">
    <location>
        <position position="1"/>
    </location>
</feature>
<dbReference type="EC" id="2.7.7.70" evidence="1"/>
<evidence type="ECO:0000256" key="6">
    <source>
        <dbReference type="ARBA" id="ARBA00023277"/>
    </source>
</evidence>
<sequence>VTAETGFTDYKIKPFETIGEQVRKWREEGRSLVFTNGCFDLLHAGHARYLQTASTFGDIFMLGLNSDSSVQKLKGLSRPIMPQADRAFLLSSLEVIDCVVIFDEETPARLIETVIPDVLVKGGDYLAEDIVGYNTVTKNGGRVEIVPLVEGKSTTSILNSIMEQA</sequence>
<keyword evidence="5" id="KW-0067">ATP-binding</keyword>
<organism evidence="9">
    <name type="scientific">marine metagenome</name>
    <dbReference type="NCBI Taxonomy" id="408172"/>
    <lineage>
        <taxon>unclassified sequences</taxon>
        <taxon>metagenomes</taxon>
        <taxon>ecological metagenomes</taxon>
    </lineage>
</organism>
<evidence type="ECO:0000259" key="8">
    <source>
        <dbReference type="Pfam" id="PF01467"/>
    </source>
</evidence>
<dbReference type="SUPFAM" id="SSF52374">
    <property type="entry name" value="Nucleotidylyl transferase"/>
    <property type="match status" value="1"/>
</dbReference>
<keyword evidence="6" id="KW-0119">Carbohydrate metabolism</keyword>
<dbReference type="GO" id="GO:0005975">
    <property type="term" value="P:carbohydrate metabolic process"/>
    <property type="evidence" value="ECO:0007669"/>
    <property type="project" value="InterPro"/>
</dbReference>
<dbReference type="Gene3D" id="3.40.50.620">
    <property type="entry name" value="HUPs"/>
    <property type="match status" value="1"/>
</dbReference>
<evidence type="ECO:0000256" key="5">
    <source>
        <dbReference type="ARBA" id="ARBA00022840"/>
    </source>
</evidence>
<feature type="domain" description="Cytidyltransferase-like" evidence="8">
    <location>
        <begin position="34"/>
        <end position="128"/>
    </location>
</feature>
<keyword evidence="2" id="KW-0808">Transferase</keyword>
<keyword evidence="4" id="KW-0547">Nucleotide-binding</keyword>
<dbReference type="Pfam" id="PF01467">
    <property type="entry name" value="CTP_transf_like"/>
    <property type="match status" value="1"/>
</dbReference>
<evidence type="ECO:0000256" key="3">
    <source>
        <dbReference type="ARBA" id="ARBA00022695"/>
    </source>
</evidence>
<gene>
    <name evidence="9" type="ORF">METZ01_LOCUS36610</name>
</gene>
<dbReference type="GO" id="GO:0016773">
    <property type="term" value="F:phosphotransferase activity, alcohol group as acceptor"/>
    <property type="evidence" value="ECO:0007669"/>
    <property type="project" value="InterPro"/>
</dbReference>
<reference evidence="9" key="1">
    <citation type="submission" date="2018-05" db="EMBL/GenBank/DDBJ databases">
        <authorList>
            <person name="Lanie J.A."/>
            <person name="Ng W.-L."/>
            <person name="Kazmierczak K.M."/>
            <person name="Andrzejewski T.M."/>
            <person name="Davidsen T.M."/>
            <person name="Wayne K.J."/>
            <person name="Tettelin H."/>
            <person name="Glass J.I."/>
            <person name="Rusch D."/>
            <person name="Podicherti R."/>
            <person name="Tsui H.-C.T."/>
            <person name="Winkler M.E."/>
        </authorList>
    </citation>
    <scope>NUCLEOTIDE SEQUENCE</scope>
</reference>
<dbReference type="InterPro" id="IPR050385">
    <property type="entry name" value="Archaeal_FAD_synthase"/>
</dbReference>
<dbReference type="InterPro" id="IPR004821">
    <property type="entry name" value="Cyt_trans-like"/>
</dbReference>
<name>A0A381QWE7_9ZZZZ</name>
<protein>
    <recommendedName>
        <fullName evidence="1">D-glycero-beta-D-manno-heptose 1-phosphate adenylyltransferase</fullName>
        <ecNumber evidence="1">2.7.7.70</ecNumber>
    </recommendedName>
</protein>
<evidence type="ECO:0000256" key="4">
    <source>
        <dbReference type="ARBA" id="ARBA00022741"/>
    </source>
</evidence>
<comment type="catalytic activity">
    <reaction evidence="7">
        <text>D-glycero-beta-D-manno-heptose 1-phosphate + ATP + H(+) = ADP-D-glycero-beta-D-manno-heptose + diphosphate</text>
        <dbReference type="Rhea" id="RHEA:27465"/>
        <dbReference type="ChEBI" id="CHEBI:15378"/>
        <dbReference type="ChEBI" id="CHEBI:30616"/>
        <dbReference type="ChEBI" id="CHEBI:33019"/>
        <dbReference type="ChEBI" id="CHEBI:59967"/>
        <dbReference type="ChEBI" id="CHEBI:61593"/>
        <dbReference type="EC" id="2.7.7.70"/>
    </reaction>
</comment>
<evidence type="ECO:0000256" key="1">
    <source>
        <dbReference type="ARBA" id="ARBA00012519"/>
    </source>
</evidence>
<evidence type="ECO:0000313" key="9">
    <source>
        <dbReference type="EMBL" id="SUZ83756.1"/>
    </source>
</evidence>